<keyword evidence="2" id="KW-0255">Endonuclease</keyword>
<dbReference type="Pfam" id="PF13391">
    <property type="entry name" value="HNH_2"/>
    <property type="match status" value="1"/>
</dbReference>
<dbReference type="InterPro" id="IPR003615">
    <property type="entry name" value="HNH_nuc"/>
</dbReference>
<dbReference type="GO" id="GO:0004519">
    <property type="term" value="F:endonuclease activity"/>
    <property type="evidence" value="ECO:0007669"/>
    <property type="project" value="UniProtKB-KW"/>
</dbReference>
<comment type="caution">
    <text evidence="2">The sequence shown here is derived from an EMBL/GenBank/DDBJ whole genome shotgun (WGS) entry which is preliminary data.</text>
</comment>
<evidence type="ECO:0000313" key="2">
    <source>
        <dbReference type="EMBL" id="MCW3483257.1"/>
    </source>
</evidence>
<accession>A0ABT3IH14</accession>
<protein>
    <submittedName>
        <fullName evidence="2">HNH endonuclease</fullName>
    </submittedName>
</protein>
<keyword evidence="3" id="KW-1185">Reference proteome</keyword>
<sequence>MLVVGESYSKETLYSILQVPTEKQRGPWNTGYVKYNNGIYLFANIGIPGRTGHDYNNTWEGPHLVWYAKTASHIGQQLMQEMINNTTPVYIFTREADRAPFIYHGIGQSIAYEDTRPVKITWRIIAAAQQTSATSFIDTEKSWALFLANAQKALLDQHTFTTAQQTATYRVVNVTATQVQIVNAATLSRHSSPIPITYKDFQQVITTIQTNTGKRRKNNNNRQEAIEAAIVWLIPTLDWDDALRPVIDKVDNNDPSNTTMLTVEAQDDQTVTLVTTLKRLRRGQNKLRNFLLQQYDGKCCITGCDVKEVLNACHIEPHAVKGLNNSQNALLLRSDIHDLWDVHLIGIHPQTLEIHIKDVLKNTAYASLAKKQLAIRRDQQNPDPAALTARWHLFAPKTSS</sequence>
<gene>
    <name evidence="2" type="ORF">OL497_05095</name>
</gene>
<organism evidence="2 3">
    <name type="scientific">Chitinophaga nivalis</name>
    <dbReference type="NCBI Taxonomy" id="2991709"/>
    <lineage>
        <taxon>Bacteria</taxon>
        <taxon>Pseudomonadati</taxon>
        <taxon>Bacteroidota</taxon>
        <taxon>Chitinophagia</taxon>
        <taxon>Chitinophagales</taxon>
        <taxon>Chitinophagaceae</taxon>
        <taxon>Chitinophaga</taxon>
    </lineage>
</organism>
<dbReference type="RefSeq" id="WP_264728410.1">
    <property type="nucleotide sequence ID" value="NZ_JAPDNR010000001.1"/>
</dbReference>
<feature type="domain" description="HNH nuclease" evidence="1">
    <location>
        <begin position="299"/>
        <end position="348"/>
    </location>
</feature>
<dbReference type="EMBL" id="JAPDNS010000001">
    <property type="protein sequence ID" value="MCW3483257.1"/>
    <property type="molecule type" value="Genomic_DNA"/>
</dbReference>
<keyword evidence="2" id="KW-0540">Nuclease</keyword>
<proteinExistence type="predicted"/>
<evidence type="ECO:0000313" key="3">
    <source>
        <dbReference type="Proteomes" id="UP001207742"/>
    </source>
</evidence>
<keyword evidence="2" id="KW-0378">Hydrolase</keyword>
<name>A0ABT3IH14_9BACT</name>
<evidence type="ECO:0000259" key="1">
    <source>
        <dbReference type="Pfam" id="PF13391"/>
    </source>
</evidence>
<dbReference type="Proteomes" id="UP001207742">
    <property type="component" value="Unassembled WGS sequence"/>
</dbReference>
<reference evidence="2 3" key="1">
    <citation type="submission" date="2022-10" db="EMBL/GenBank/DDBJ databases">
        <title>Chitinophaga nivalis PC15 sp. nov., isolated from Pyeongchang county, South Korea.</title>
        <authorList>
            <person name="Trinh H.N."/>
        </authorList>
    </citation>
    <scope>NUCLEOTIDE SEQUENCE [LARGE SCALE GENOMIC DNA]</scope>
    <source>
        <strain evidence="2 3">PC14</strain>
    </source>
</reference>